<dbReference type="GO" id="GO:0016477">
    <property type="term" value="P:cell migration"/>
    <property type="evidence" value="ECO:0007669"/>
    <property type="project" value="TreeGrafter"/>
</dbReference>
<dbReference type="FunFam" id="2.60.40.60:FF:000022">
    <property type="entry name" value="Cadherin 2"/>
    <property type="match status" value="1"/>
</dbReference>
<dbReference type="PROSITE" id="PS50268">
    <property type="entry name" value="CADHERIN_2"/>
    <property type="match status" value="1"/>
</dbReference>
<dbReference type="GO" id="GO:0045296">
    <property type="term" value="F:cadherin binding"/>
    <property type="evidence" value="ECO:0007669"/>
    <property type="project" value="TreeGrafter"/>
</dbReference>
<proteinExistence type="predicted"/>
<dbReference type="SMART" id="SM00112">
    <property type="entry name" value="CA"/>
    <property type="match status" value="1"/>
</dbReference>
<dbReference type="SMART" id="SM01055">
    <property type="entry name" value="Cadherin_pro"/>
    <property type="match status" value="1"/>
</dbReference>
<dbReference type="PRINTS" id="PR00205">
    <property type="entry name" value="CADHERIN"/>
</dbReference>
<comment type="subcellular location">
    <subcellularLocation>
        <location evidence="1">Cell membrane</location>
    </subcellularLocation>
</comment>
<dbReference type="InterPro" id="IPR020894">
    <property type="entry name" value="Cadherin_CS"/>
</dbReference>
<sequence>KRPWAATESLQAAFKMLFLLVIRKHLRRGTVLGKVGFTDCTDRTRFLFSTSDSRFEVKTDGVLMIILHVWNRSSVQPLVVKMFSQSAADPQVAVLDFPKPAEGLRRRKRDWVIPPLSVTENHRGPYPLKVFEAHATVDGGGVAEESMEIIVNVIDQNDNKPVFVQSTYTVGLPESSVIGSEVITVEATDADEPNNANSDIRYRILSQDPQLPSPSMFDMNPISGIIRVTGTGLDREKYPQYTLVVEAADLEGEGLSGQAKVILTVTDGSSSREISVIENGRGPYPLKIAQVRETELEFDPELFQILAGVNVCIVVLKNAELQLTAGRLADKQDVKQERLGFRAANWNLQM</sequence>
<evidence type="ECO:0000259" key="11">
    <source>
        <dbReference type="PROSITE" id="PS50268"/>
    </source>
</evidence>
<dbReference type="Pfam" id="PF08758">
    <property type="entry name" value="Cadherin_pro"/>
    <property type="match status" value="1"/>
</dbReference>
<reference evidence="12" key="2">
    <citation type="submission" date="2025-09" db="UniProtKB">
        <authorList>
            <consortium name="Ensembl"/>
        </authorList>
    </citation>
    <scope>IDENTIFICATION</scope>
</reference>
<evidence type="ECO:0000256" key="4">
    <source>
        <dbReference type="ARBA" id="ARBA00022729"/>
    </source>
</evidence>
<dbReference type="InterPro" id="IPR014868">
    <property type="entry name" value="Cadherin_pro_dom"/>
</dbReference>
<dbReference type="AlphaFoldDB" id="A0A3Q0SHI2"/>
<evidence type="ECO:0000256" key="2">
    <source>
        <dbReference type="ARBA" id="ARBA00022475"/>
    </source>
</evidence>
<dbReference type="GO" id="GO:0005912">
    <property type="term" value="C:adherens junction"/>
    <property type="evidence" value="ECO:0007669"/>
    <property type="project" value="TreeGrafter"/>
</dbReference>
<dbReference type="SUPFAM" id="SSF49313">
    <property type="entry name" value="Cadherin-like"/>
    <property type="match status" value="2"/>
</dbReference>
<dbReference type="Pfam" id="PF00028">
    <property type="entry name" value="Cadherin"/>
    <property type="match status" value="1"/>
</dbReference>
<keyword evidence="13" id="KW-1185">Reference proteome</keyword>
<feature type="domain" description="Cadherin" evidence="11">
    <location>
        <begin position="164"/>
        <end position="285"/>
    </location>
</feature>
<dbReference type="GO" id="GO:0007043">
    <property type="term" value="P:cell-cell junction assembly"/>
    <property type="evidence" value="ECO:0007669"/>
    <property type="project" value="TreeGrafter"/>
</dbReference>
<dbReference type="InterPro" id="IPR015919">
    <property type="entry name" value="Cadherin-like_sf"/>
</dbReference>
<dbReference type="Gene3D" id="2.60.40.60">
    <property type="entry name" value="Cadherins"/>
    <property type="match status" value="2"/>
</dbReference>
<dbReference type="PANTHER" id="PTHR24027">
    <property type="entry name" value="CADHERIN-23"/>
    <property type="match status" value="1"/>
</dbReference>
<dbReference type="Proteomes" id="UP000261340">
    <property type="component" value="Unplaced"/>
</dbReference>
<evidence type="ECO:0000256" key="1">
    <source>
        <dbReference type="ARBA" id="ARBA00004236"/>
    </source>
</evidence>
<dbReference type="PROSITE" id="PS00232">
    <property type="entry name" value="CADHERIN_1"/>
    <property type="match status" value="1"/>
</dbReference>
<organism evidence="12 13">
    <name type="scientific">Amphilophus citrinellus</name>
    <name type="common">Midas cichlid</name>
    <name type="synonym">Cichlasoma citrinellum</name>
    <dbReference type="NCBI Taxonomy" id="61819"/>
    <lineage>
        <taxon>Eukaryota</taxon>
        <taxon>Metazoa</taxon>
        <taxon>Chordata</taxon>
        <taxon>Craniata</taxon>
        <taxon>Vertebrata</taxon>
        <taxon>Euteleostomi</taxon>
        <taxon>Actinopterygii</taxon>
        <taxon>Neopterygii</taxon>
        <taxon>Teleostei</taxon>
        <taxon>Neoteleostei</taxon>
        <taxon>Acanthomorphata</taxon>
        <taxon>Ovalentaria</taxon>
        <taxon>Cichlomorphae</taxon>
        <taxon>Cichliformes</taxon>
        <taxon>Cichlidae</taxon>
        <taxon>New World cichlids</taxon>
        <taxon>Cichlasomatinae</taxon>
        <taxon>Heroini</taxon>
        <taxon>Amphilophus</taxon>
    </lineage>
</organism>
<dbReference type="InterPro" id="IPR002126">
    <property type="entry name" value="Cadherin-like_dom"/>
</dbReference>
<keyword evidence="7" id="KW-0130">Cell adhesion</keyword>
<evidence type="ECO:0000256" key="3">
    <source>
        <dbReference type="ARBA" id="ARBA00022723"/>
    </source>
</evidence>
<name>A0A3Q0SHI2_AMPCI</name>
<keyword evidence="2" id="KW-1003">Cell membrane</keyword>
<dbReference type="OMA" id="NCPENEW"/>
<dbReference type="GO" id="GO:0016342">
    <property type="term" value="C:catenin complex"/>
    <property type="evidence" value="ECO:0007669"/>
    <property type="project" value="TreeGrafter"/>
</dbReference>
<dbReference type="GO" id="GO:0016339">
    <property type="term" value="P:calcium-dependent cell-cell adhesion via plasma membrane cell adhesion molecules"/>
    <property type="evidence" value="ECO:0007669"/>
    <property type="project" value="TreeGrafter"/>
</dbReference>
<dbReference type="GO" id="GO:0007156">
    <property type="term" value="P:homophilic cell adhesion via plasma membrane adhesion molecules"/>
    <property type="evidence" value="ECO:0007669"/>
    <property type="project" value="InterPro"/>
</dbReference>
<dbReference type="GeneTree" id="ENSGT00940000154848"/>
<keyword evidence="9" id="KW-0325">Glycoprotein</keyword>
<evidence type="ECO:0000256" key="6">
    <source>
        <dbReference type="ARBA" id="ARBA00022837"/>
    </source>
</evidence>
<evidence type="ECO:0000256" key="7">
    <source>
        <dbReference type="ARBA" id="ARBA00022889"/>
    </source>
</evidence>
<dbReference type="Ensembl" id="ENSACIT00000024987.1">
    <property type="protein sequence ID" value="ENSACIP00000024344.1"/>
    <property type="gene ID" value="ENSACIG00000018900.1"/>
</dbReference>
<accession>A0A3Q0SHI2</accession>
<evidence type="ECO:0000313" key="12">
    <source>
        <dbReference type="Ensembl" id="ENSACIP00000024344.1"/>
    </source>
</evidence>
<evidence type="ECO:0000256" key="5">
    <source>
        <dbReference type="ARBA" id="ARBA00022737"/>
    </source>
</evidence>
<dbReference type="GO" id="GO:0000902">
    <property type="term" value="P:cell morphogenesis"/>
    <property type="evidence" value="ECO:0007669"/>
    <property type="project" value="TreeGrafter"/>
</dbReference>
<dbReference type="CDD" id="cd11304">
    <property type="entry name" value="Cadherin_repeat"/>
    <property type="match status" value="1"/>
</dbReference>
<dbReference type="GO" id="GO:0044331">
    <property type="term" value="P:cell-cell adhesion mediated by cadherin"/>
    <property type="evidence" value="ECO:0007669"/>
    <property type="project" value="TreeGrafter"/>
</dbReference>
<keyword evidence="8" id="KW-0472">Membrane</keyword>
<evidence type="ECO:0000313" key="13">
    <source>
        <dbReference type="Proteomes" id="UP000261340"/>
    </source>
</evidence>
<dbReference type="PANTHER" id="PTHR24027:SF319">
    <property type="entry name" value="CADHERIN-1"/>
    <property type="match status" value="1"/>
</dbReference>
<evidence type="ECO:0000256" key="9">
    <source>
        <dbReference type="ARBA" id="ARBA00023180"/>
    </source>
</evidence>
<dbReference type="STRING" id="61819.ENSACIP00000024344"/>
<dbReference type="GO" id="GO:0008013">
    <property type="term" value="F:beta-catenin binding"/>
    <property type="evidence" value="ECO:0007669"/>
    <property type="project" value="TreeGrafter"/>
</dbReference>
<keyword evidence="5" id="KW-0677">Repeat</keyword>
<dbReference type="GO" id="GO:0034332">
    <property type="term" value="P:adherens junction organization"/>
    <property type="evidence" value="ECO:0007669"/>
    <property type="project" value="TreeGrafter"/>
</dbReference>
<evidence type="ECO:0000256" key="8">
    <source>
        <dbReference type="ARBA" id="ARBA00023136"/>
    </source>
</evidence>
<dbReference type="GO" id="GO:0005737">
    <property type="term" value="C:cytoplasm"/>
    <property type="evidence" value="ECO:0007669"/>
    <property type="project" value="TreeGrafter"/>
</dbReference>
<keyword evidence="4" id="KW-0732">Signal</keyword>
<evidence type="ECO:0000256" key="10">
    <source>
        <dbReference type="PROSITE-ProRule" id="PRU00043"/>
    </source>
</evidence>
<keyword evidence="6 10" id="KW-0106">Calcium</keyword>
<protein>
    <recommendedName>
        <fullName evidence="11">Cadherin domain-containing protein</fullName>
    </recommendedName>
</protein>
<dbReference type="InterPro" id="IPR039808">
    <property type="entry name" value="Cadherin"/>
</dbReference>
<keyword evidence="3" id="KW-0479">Metal-binding</keyword>
<dbReference type="GO" id="GO:0005509">
    <property type="term" value="F:calcium ion binding"/>
    <property type="evidence" value="ECO:0007669"/>
    <property type="project" value="UniProtKB-UniRule"/>
</dbReference>
<reference evidence="12" key="1">
    <citation type="submission" date="2025-08" db="UniProtKB">
        <authorList>
            <consortium name="Ensembl"/>
        </authorList>
    </citation>
    <scope>IDENTIFICATION</scope>
</reference>